<evidence type="ECO:0000313" key="2">
    <source>
        <dbReference type="Proteomes" id="UP000015104"/>
    </source>
</evidence>
<dbReference type="EMBL" id="CAEY01001378">
    <property type="status" value="NOT_ANNOTATED_CDS"/>
    <property type="molecule type" value="Genomic_DNA"/>
</dbReference>
<dbReference type="AlphaFoldDB" id="T1K3D6"/>
<keyword evidence="2" id="KW-1185">Reference proteome</keyword>
<dbReference type="EnsemblMetazoa" id="tetur04g08280.1">
    <property type="protein sequence ID" value="tetur04g08280.1"/>
    <property type="gene ID" value="tetur04g08280"/>
</dbReference>
<protein>
    <submittedName>
        <fullName evidence="1">Uncharacterized protein</fullName>
    </submittedName>
</protein>
<accession>T1K3D6</accession>
<dbReference type="HOGENOM" id="CLU_2999036_0_0_1"/>
<evidence type="ECO:0000313" key="1">
    <source>
        <dbReference type="EnsemblMetazoa" id="tetur04g08280.1"/>
    </source>
</evidence>
<reference evidence="2" key="1">
    <citation type="submission" date="2011-08" db="EMBL/GenBank/DDBJ databases">
        <authorList>
            <person name="Rombauts S."/>
        </authorList>
    </citation>
    <scope>NUCLEOTIDE SEQUENCE</scope>
    <source>
        <strain evidence="2">London</strain>
    </source>
</reference>
<sequence length="57" mass="6489">MGSMLLNMKSGGETEKGYSIEIETCQDWKDYQSDTSLWKSIHSFVQIKADSGFCFMV</sequence>
<dbReference type="Proteomes" id="UP000015104">
    <property type="component" value="Unassembled WGS sequence"/>
</dbReference>
<reference evidence="1" key="2">
    <citation type="submission" date="2015-06" db="UniProtKB">
        <authorList>
            <consortium name="EnsemblMetazoa"/>
        </authorList>
    </citation>
    <scope>IDENTIFICATION</scope>
</reference>
<proteinExistence type="predicted"/>
<name>T1K3D6_TETUR</name>
<organism evidence="1 2">
    <name type="scientific">Tetranychus urticae</name>
    <name type="common">Two-spotted spider mite</name>
    <dbReference type="NCBI Taxonomy" id="32264"/>
    <lineage>
        <taxon>Eukaryota</taxon>
        <taxon>Metazoa</taxon>
        <taxon>Ecdysozoa</taxon>
        <taxon>Arthropoda</taxon>
        <taxon>Chelicerata</taxon>
        <taxon>Arachnida</taxon>
        <taxon>Acari</taxon>
        <taxon>Acariformes</taxon>
        <taxon>Trombidiformes</taxon>
        <taxon>Prostigmata</taxon>
        <taxon>Eleutherengona</taxon>
        <taxon>Raphignathae</taxon>
        <taxon>Tetranychoidea</taxon>
        <taxon>Tetranychidae</taxon>
        <taxon>Tetranychus</taxon>
    </lineage>
</organism>